<gene>
    <name evidence="9" type="ordered locus">Curi_c03220</name>
</gene>
<dbReference type="RefSeq" id="WP_014966539.1">
    <property type="nucleotide sequence ID" value="NC_018664.1"/>
</dbReference>
<dbReference type="SUPFAM" id="SSF53335">
    <property type="entry name" value="S-adenosyl-L-methionine-dependent methyltransferases"/>
    <property type="match status" value="1"/>
</dbReference>
<dbReference type="EMBL" id="CP003326">
    <property type="protein sequence ID" value="AFS77402.1"/>
    <property type="molecule type" value="Genomic_DNA"/>
</dbReference>
<dbReference type="Proteomes" id="UP000006094">
    <property type="component" value="Chromosome"/>
</dbReference>
<comment type="catalytic activity">
    <reaction evidence="4">
        <text>arsenic triglutathione + [thioredoxin]-dithiol + S-adenosyl-L-methionine + 2 H2O = methylarsonous acid + [thioredoxin]-disulfide + 3 glutathione + S-adenosyl-L-homocysteine + H(+)</text>
        <dbReference type="Rhea" id="RHEA:69460"/>
        <dbReference type="Rhea" id="RHEA-COMP:10698"/>
        <dbReference type="Rhea" id="RHEA-COMP:10700"/>
        <dbReference type="ChEBI" id="CHEBI:15377"/>
        <dbReference type="ChEBI" id="CHEBI:15378"/>
        <dbReference type="ChEBI" id="CHEBI:17826"/>
        <dbReference type="ChEBI" id="CHEBI:29950"/>
        <dbReference type="ChEBI" id="CHEBI:50058"/>
        <dbReference type="ChEBI" id="CHEBI:57856"/>
        <dbReference type="ChEBI" id="CHEBI:57925"/>
        <dbReference type="ChEBI" id="CHEBI:59789"/>
        <dbReference type="ChEBI" id="CHEBI:183640"/>
        <dbReference type="EC" id="2.1.1.137"/>
    </reaction>
</comment>
<dbReference type="PANTHER" id="PTHR43675">
    <property type="entry name" value="ARSENITE METHYLTRANSFERASE"/>
    <property type="match status" value="1"/>
</dbReference>
<keyword evidence="9" id="KW-0489">Methyltransferase</keyword>
<protein>
    <recommendedName>
        <fullName evidence="3">Arsenite methyltransferase</fullName>
        <ecNumber evidence="2">2.1.1.137</ecNumber>
    </recommendedName>
</protein>
<dbReference type="Pfam" id="PF13847">
    <property type="entry name" value="Methyltransf_31"/>
    <property type="match status" value="1"/>
</dbReference>
<evidence type="ECO:0000259" key="8">
    <source>
        <dbReference type="Pfam" id="PF13847"/>
    </source>
</evidence>
<dbReference type="OrthoDB" id="9784101at2"/>
<evidence type="ECO:0000256" key="7">
    <source>
        <dbReference type="SAM" id="MobiDB-lite"/>
    </source>
</evidence>
<dbReference type="KEGG" id="cad:Curi_c03220"/>
<feature type="region of interest" description="Disordered" evidence="7">
    <location>
        <begin position="1"/>
        <end position="20"/>
    </location>
</feature>
<evidence type="ECO:0000256" key="2">
    <source>
        <dbReference type="ARBA" id="ARBA00034521"/>
    </source>
</evidence>
<name>K0AXC6_GOTA9</name>
<evidence type="ECO:0000256" key="5">
    <source>
        <dbReference type="ARBA" id="ARBA00047943"/>
    </source>
</evidence>
<dbReference type="STRING" id="1128398.Curi_c03220"/>
<reference evidence="9 10" key="1">
    <citation type="journal article" date="2012" name="PLoS ONE">
        <title>The purine-utilizing bacterium Clostridium acidurici 9a: a genome-guided metabolic reconsideration.</title>
        <authorList>
            <person name="Hartwich K."/>
            <person name="Poehlein A."/>
            <person name="Daniel R."/>
        </authorList>
    </citation>
    <scope>NUCLEOTIDE SEQUENCE [LARGE SCALE GENOMIC DNA]</scope>
    <source>
        <strain evidence="10">ATCC 7906 / DSM 604 / BCRC 14475 / CIP 104303 / KCTC 5404 / NCIMB 10678 / 9a</strain>
    </source>
</reference>
<dbReference type="InterPro" id="IPR029063">
    <property type="entry name" value="SAM-dependent_MTases_sf"/>
</dbReference>
<keyword evidence="10" id="KW-1185">Reference proteome</keyword>
<proteinExistence type="inferred from homology"/>
<comment type="catalytic activity">
    <reaction evidence="6">
        <text>arsenic triglutathione + 3 [thioredoxin]-dithiol + 3 S-adenosyl-L-methionine = trimethylarsine + 3 [thioredoxin]-disulfide + 3 glutathione + 3 S-adenosyl-L-homocysteine + 3 H(+)</text>
        <dbReference type="Rhea" id="RHEA:69432"/>
        <dbReference type="Rhea" id="RHEA-COMP:10698"/>
        <dbReference type="Rhea" id="RHEA-COMP:10700"/>
        <dbReference type="ChEBI" id="CHEBI:15378"/>
        <dbReference type="ChEBI" id="CHEBI:27130"/>
        <dbReference type="ChEBI" id="CHEBI:29950"/>
        <dbReference type="ChEBI" id="CHEBI:50058"/>
        <dbReference type="ChEBI" id="CHEBI:57856"/>
        <dbReference type="ChEBI" id="CHEBI:57925"/>
        <dbReference type="ChEBI" id="CHEBI:59789"/>
        <dbReference type="ChEBI" id="CHEBI:183640"/>
        <dbReference type="EC" id="2.1.1.137"/>
    </reaction>
</comment>
<dbReference type="GO" id="GO:0030791">
    <property type="term" value="F:arsenite methyltransferase activity"/>
    <property type="evidence" value="ECO:0007669"/>
    <property type="project" value="UniProtKB-EC"/>
</dbReference>
<dbReference type="EC" id="2.1.1.137" evidence="2"/>
<evidence type="ECO:0000256" key="3">
    <source>
        <dbReference type="ARBA" id="ARBA00034545"/>
    </source>
</evidence>
<dbReference type="InterPro" id="IPR026669">
    <property type="entry name" value="Arsenite_MeTrfase-like"/>
</dbReference>
<organism evidence="9 10">
    <name type="scientific">Gottschalkia acidurici (strain ATCC 7906 / DSM 604 / BCRC 14475 / CIP 104303 / KCTC 5404 / NCIMB 10678 / 9a)</name>
    <name type="common">Clostridium acidurici</name>
    <dbReference type="NCBI Taxonomy" id="1128398"/>
    <lineage>
        <taxon>Bacteria</taxon>
        <taxon>Bacillati</taxon>
        <taxon>Bacillota</taxon>
        <taxon>Tissierellia</taxon>
        <taxon>Tissierellales</taxon>
        <taxon>Gottschalkiaceae</taxon>
        <taxon>Gottschalkia</taxon>
    </lineage>
</organism>
<comment type="catalytic activity">
    <reaction evidence="5">
        <text>arsenic triglutathione + 2 [thioredoxin]-dithiol + 2 S-adenosyl-L-methionine + H2O = dimethylarsinous acid + 2 [thioredoxin]-disulfide + 3 glutathione + 2 S-adenosyl-L-homocysteine + 2 H(+)</text>
        <dbReference type="Rhea" id="RHEA:69464"/>
        <dbReference type="Rhea" id="RHEA-COMP:10698"/>
        <dbReference type="Rhea" id="RHEA-COMP:10700"/>
        <dbReference type="ChEBI" id="CHEBI:15377"/>
        <dbReference type="ChEBI" id="CHEBI:15378"/>
        <dbReference type="ChEBI" id="CHEBI:23808"/>
        <dbReference type="ChEBI" id="CHEBI:29950"/>
        <dbReference type="ChEBI" id="CHEBI:50058"/>
        <dbReference type="ChEBI" id="CHEBI:57856"/>
        <dbReference type="ChEBI" id="CHEBI:57925"/>
        <dbReference type="ChEBI" id="CHEBI:59789"/>
        <dbReference type="ChEBI" id="CHEBI:183640"/>
        <dbReference type="EC" id="2.1.1.137"/>
    </reaction>
</comment>
<dbReference type="PANTHER" id="PTHR43675:SF1">
    <property type="entry name" value="RIKEN CDNA 2700097O09 GENE"/>
    <property type="match status" value="1"/>
</dbReference>
<keyword evidence="9" id="KW-0808">Transferase</keyword>
<evidence type="ECO:0000313" key="10">
    <source>
        <dbReference type="Proteomes" id="UP000006094"/>
    </source>
</evidence>
<dbReference type="AlphaFoldDB" id="K0AXC6"/>
<dbReference type="eggNOG" id="COG2226">
    <property type="taxonomic scope" value="Bacteria"/>
</dbReference>
<evidence type="ECO:0000256" key="1">
    <source>
        <dbReference type="ARBA" id="ARBA00034487"/>
    </source>
</evidence>
<dbReference type="InterPro" id="IPR025714">
    <property type="entry name" value="Methyltranfer_dom"/>
</dbReference>
<evidence type="ECO:0000256" key="6">
    <source>
        <dbReference type="ARBA" id="ARBA00048428"/>
    </source>
</evidence>
<evidence type="ECO:0000313" key="9">
    <source>
        <dbReference type="EMBL" id="AFS77402.1"/>
    </source>
</evidence>
<evidence type="ECO:0000256" key="4">
    <source>
        <dbReference type="ARBA" id="ARBA00047941"/>
    </source>
</evidence>
<dbReference type="CDD" id="cd02440">
    <property type="entry name" value="AdoMet_MTases"/>
    <property type="match status" value="1"/>
</dbReference>
<dbReference type="HOGENOM" id="CLU_037990_16_1_9"/>
<dbReference type="Gene3D" id="3.40.50.150">
    <property type="entry name" value="Vaccinia Virus protein VP39"/>
    <property type="match status" value="1"/>
</dbReference>
<accession>K0AXC6</accession>
<comment type="similarity">
    <text evidence="1">Belongs to the methyltransferase superfamily. Arsenite methyltransferase family.</text>
</comment>
<feature type="domain" description="Methyltransferase" evidence="8">
    <location>
        <begin position="33"/>
        <end position="167"/>
    </location>
</feature>
<dbReference type="GO" id="GO:0032259">
    <property type="term" value="P:methylation"/>
    <property type="evidence" value="ECO:0007669"/>
    <property type="project" value="UniProtKB-KW"/>
</dbReference>
<sequence length="191" mass="22294">MKDIKNSKINKFESETRTRELDPRGNLEAVGFSDNMTLCDIGSGTGLFLFEASKYENSKIYSVEMSDIMIEIQEERIKERNIKNIDIIKQDVNENRIKLDDQSSDIVIMVTVLHEIDEKDNIISEVNRILKPDGKFLIIEFKKQKTDFGPPLEERLSNDDIKKLCDKHDLKLEENTELGENFYRTVFRKTK</sequence>